<dbReference type="Proteomes" id="UP000322051">
    <property type="component" value="Unassembled WGS sequence"/>
</dbReference>
<dbReference type="NCBIfam" id="TIGR02384">
    <property type="entry name" value="RelB_DinJ"/>
    <property type="match status" value="1"/>
</dbReference>
<proteinExistence type="inferred from homology"/>
<reference evidence="9" key="13">
    <citation type="submission" date="2024-06" db="EMBL/GenBank/DDBJ databases">
        <title>Vaginal Lactobacillus fatty acid response mechanisms reveal a metabolite-targeted strategy for bacterial vaginosis treatment.</title>
        <authorList>
            <person name="Zhu M."/>
            <person name="Blainey P.C."/>
            <person name="Bloom S.M."/>
            <person name="Kwon D.S."/>
        </authorList>
    </citation>
    <scope>NUCLEOTIDE SEQUENCE</scope>
    <source>
        <strain evidence="9">194_F1_1</strain>
    </source>
</reference>
<dbReference type="RefSeq" id="WP_005719828.1">
    <property type="nucleotide sequence ID" value="NZ_CABMHY010000011.1"/>
</dbReference>
<reference evidence="14 18" key="2">
    <citation type="submission" date="2017-06" db="EMBL/GenBank/DDBJ databases">
        <authorList>
            <person name="Swanenburg J."/>
            <person name="Kort R."/>
        </authorList>
    </citation>
    <scope>NUCLEOTIDE SEQUENCE [LARGE SCALE GENOMIC DNA]</scope>
    <source>
        <strain evidence="14 18">RL05</strain>
    </source>
</reference>
<evidence type="ECO:0000313" key="8">
    <source>
        <dbReference type="EMBL" id="MDT9610130.1"/>
    </source>
</evidence>
<dbReference type="EMBL" id="JBETVU010000012">
    <property type="protein sequence ID" value="MES5148673.1"/>
    <property type="molecule type" value="Genomic_DNA"/>
</dbReference>
<dbReference type="EMBL" id="JASOGN010000043">
    <property type="protein sequence ID" value="MDK6503329.1"/>
    <property type="molecule type" value="Genomic_DNA"/>
</dbReference>
<evidence type="ECO:0000313" key="4">
    <source>
        <dbReference type="EMBL" id="KAA8798204.1"/>
    </source>
</evidence>
<evidence type="ECO:0000313" key="7">
    <source>
        <dbReference type="EMBL" id="MDK6503329.1"/>
    </source>
</evidence>
<dbReference type="Proteomes" id="UP001194414">
    <property type="component" value="Unassembled WGS sequence"/>
</dbReference>
<evidence type="ECO:0000313" key="6">
    <source>
        <dbReference type="EMBL" id="MBI1708469.1"/>
    </source>
</evidence>
<evidence type="ECO:0000313" key="13">
    <source>
        <dbReference type="EMBL" id="RXF57987.1"/>
    </source>
</evidence>
<dbReference type="Proteomes" id="UP000464915">
    <property type="component" value="Chromosome"/>
</dbReference>
<evidence type="ECO:0000313" key="3">
    <source>
        <dbReference type="EMBL" id="HJF10053.1"/>
    </source>
</evidence>
<accession>A0A135ZGP5</accession>
<reference evidence="3" key="10">
    <citation type="submission" date="2021-09" db="EMBL/GenBank/DDBJ databases">
        <authorList>
            <person name="Gilroy R."/>
        </authorList>
    </citation>
    <scope>NUCLEOTIDE SEQUENCE</scope>
    <source>
        <strain evidence="3">CHK194-22301</strain>
    </source>
</reference>
<dbReference type="Gene3D" id="1.10.1220.10">
    <property type="entry name" value="Met repressor-like"/>
    <property type="match status" value="1"/>
</dbReference>
<dbReference type="OMA" id="YEADNHI"/>
<accession>A0A6P1TT66</accession>
<reference evidence="5 20" key="6">
    <citation type="submission" date="2019-09" db="EMBL/GenBank/DDBJ databases">
        <title>Investigation of probiotic properties of different lactic acid bacteria.</title>
        <authorList>
            <person name="Jaomanjaka F."/>
            <person name="Blanc P."/>
        </authorList>
    </citation>
    <scope>NUCLEOTIDE SEQUENCE [LARGE SCALE GENOMIC DNA]</scope>
    <source>
        <strain evidence="5 20">BIO6272</strain>
    </source>
</reference>
<dbReference type="EMBL" id="LYQW01000018">
    <property type="protein sequence ID" value="OXC22932.1"/>
    <property type="molecule type" value="Genomic_DNA"/>
</dbReference>
<evidence type="ECO:0000313" key="5">
    <source>
        <dbReference type="EMBL" id="KAB1977107.1"/>
    </source>
</evidence>
<reference evidence="13 17" key="4">
    <citation type="submission" date="2019-01" db="EMBL/GenBank/DDBJ databases">
        <title>The genome sequence of Lactobacillus crispatus L49.</title>
        <authorList>
            <person name="Zhong J."/>
            <person name="Zhang J."/>
        </authorList>
    </citation>
    <scope>NUCLEOTIDE SEQUENCE [LARGE SCALE GENOMIC DNA]</scope>
    <source>
        <strain evidence="13 17">L49</strain>
    </source>
</reference>
<dbReference type="InterPro" id="IPR013321">
    <property type="entry name" value="Arc_rbn_hlx_hlx"/>
</dbReference>
<dbReference type="EMBL" id="CP047142">
    <property type="protein sequence ID" value="QHQ67692.1"/>
    <property type="molecule type" value="Genomic_DNA"/>
</dbReference>
<dbReference type="EMBL" id="DYXB01000075">
    <property type="protein sequence ID" value="HJF10053.1"/>
    <property type="molecule type" value="Genomic_DNA"/>
</dbReference>
<dbReference type="Proteomes" id="UP001253287">
    <property type="component" value="Unassembled WGS sequence"/>
</dbReference>
<sequence length="82" mass="9434">MAQISVKIDDKLKKEAQDILASYGVDISTGIRMYFKAIVRSNGIPLELRPMTELDEANYEADNHIYHGSYSSFEEYKKAMRK</sequence>
<dbReference type="EMBL" id="PKIW01000004">
    <property type="protein sequence ID" value="PLT12083.1"/>
    <property type="molecule type" value="Genomic_DNA"/>
</dbReference>
<dbReference type="GO" id="GO:0006355">
    <property type="term" value="P:regulation of DNA-templated transcription"/>
    <property type="evidence" value="ECO:0007669"/>
    <property type="project" value="InterPro"/>
</dbReference>
<evidence type="ECO:0000313" key="19">
    <source>
        <dbReference type="Proteomes" id="UP000322051"/>
    </source>
</evidence>
<dbReference type="Proteomes" id="UP000235119">
    <property type="component" value="Unassembled WGS sequence"/>
</dbReference>
<reference evidence="11 16" key="3">
    <citation type="submission" date="2017-12" db="EMBL/GenBank/DDBJ databases">
        <title>Phylogenetic diversity of female urinary microbiome.</title>
        <authorList>
            <person name="Thomas-White K."/>
            <person name="Wolfe A.J."/>
        </authorList>
    </citation>
    <scope>NUCLEOTIDE SEQUENCE [LARGE SCALE GENOMIC DNA]</scope>
    <source>
        <strain evidence="11 16">UMB0085</strain>
    </source>
</reference>
<dbReference type="Proteomes" id="UP001434419">
    <property type="component" value="Unassembled WGS sequence"/>
</dbReference>
<reference evidence="4 19" key="5">
    <citation type="submission" date="2019-09" db="EMBL/GenBank/DDBJ databases">
        <title>Comparative analysis of L. crispatus genomes revealed niche specific adaptation to different host and body sites.</title>
        <authorList>
            <person name="Pan M."/>
            <person name="Hidalgo-Cantabrana C."/>
            <person name="Barrangou R."/>
        </authorList>
    </citation>
    <scope>NUCLEOTIDE SEQUENCE [LARGE SCALE GENOMIC DNA]</scope>
    <source>
        <strain evidence="4 19">NCK973</strain>
    </source>
</reference>
<dbReference type="Pfam" id="PF04221">
    <property type="entry name" value="RelB"/>
    <property type="match status" value="1"/>
</dbReference>
<dbReference type="Proteomes" id="UP001230300">
    <property type="component" value="Unassembled WGS sequence"/>
</dbReference>
<dbReference type="EMBL" id="SCLX01000019">
    <property type="protein sequence ID" value="RXF57987.1"/>
    <property type="molecule type" value="Genomic_DNA"/>
</dbReference>
<reference evidence="6" key="8">
    <citation type="submission" date="2020-07" db="EMBL/GenBank/DDBJ databases">
        <title>Comparative genomics analyses of Lactobacillus crispatus isolated from different ecological niches.</title>
        <authorList>
            <person name="Mancino W."/>
            <person name="Mancabelli L."/>
            <person name="Lugli G.A."/>
            <person name="Milani C."/>
            <person name="Viappiani A."/>
            <person name="Anzalone R."/>
            <person name="Longhi G."/>
            <person name="Ventura M."/>
            <person name="Turroni F."/>
        </authorList>
    </citation>
    <scope>NUCLEOTIDE SEQUENCE</scope>
    <source>
        <strain evidence="6">LB65</strain>
    </source>
</reference>
<gene>
    <name evidence="9" type="ORF">ABVC42_01760</name>
    <name evidence="10" type="ORF">AYP82_08385</name>
    <name evidence="14" type="ORF">CEE75_07845</name>
    <name evidence="11" type="ORF">CYJ79_01715</name>
    <name evidence="13" type="ORF">ERD32_04545</name>
    <name evidence="4" type="ORF">F1C02_04690</name>
    <name evidence="5" type="ORF">F8251_04410</name>
    <name evidence="12" type="ORF">GSR61_03435</name>
    <name evidence="6" type="ORF">HYQ56_1453</name>
    <name evidence="3" type="ORF">K8V23_04575</name>
    <name evidence="7" type="ORF">QP235_09150</name>
    <name evidence="8" type="ORF">RON39_08390</name>
</gene>
<dbReference type="EMBL" id="VUAO01000010">
    <property type="protein sequence ID" value="KAA8798204.1"/>
    <property type="molecule type" value="Genomic_DNA"/>
</dbReference>
<evidence type="ECO:0000313" key="23">
    <source>
        <dbReference type="Proteomes" id="UP001434419"/>
    </source>
</evidence>
<evidence type="ECO:0000256" key="2">
    <source>
        <dbReference type="ARBA" id="ARBA00022649"/>
    </source>
</evidence>
<evidence type="ECO:0000313" key="16">
    <source>
        <dbReference type="Proteomes" id="UP000235119"/>
    </source>
</evidence>
<dbReference type="EMBL" id="NKLP01000133">
    <property type="protein sequence ID" value="TDN30642.1"/>
    <property type="molecule type" value="Genomic_DNA"/>
</dbReference>
<evidence type="ECO:0000313" key="12">
    <source>
        <dbReference type="EMBL" id="QHQ67692.1"/>
    </source>
</evidence>
<dbReference type="Proteomes" id="UP000198437">
    <property type="component" value="Unassembled WGS sequence"/>
</dbReference>
<evidence type="ECO:0000313" key="20">
    <source>
        <dbReference type="Proteomes" id="UP000430323"/>
    </source>
</evidence>
<dbReference type="GeneID" id="69823864"/>
<dbReference type="Proteomes" id="UP000784793">
    <property type="component" value="Unassembled WGS sequence"/>
</dbReference>
<dbReference type="PANTHER" id="PTHR38781">
    <property type="entry name" value="ANTITOXIN DINJ-RELATED"/>
    <property type="match status" value="1"/>
</dbReference>
<evidence type="ECO:0000313" key="10">
    <source>
        <dbReference type="EMBL" id="OXC22932.1"/>
    </source>
</evidence>
<evidence type="ECO:0000313" key="11">
    <source>
        <dbReference type="EMBL" id="PLT12083.1"/>
    </source>
</evidence>
<reference evidence="10 15" key="1">
    <citation type="submission" date="2016-05" db="EMBL/GenBank/DDBJ databases">
        <authorList>
            <person name="Johnson T.J."/>
            <person name="Youmans B.P."/>
            <person name="Case K.A."/>
        </authorList>
    </citation>
    <scope>NUCLEOTIDE SEQUENCE [LARGE SCALE GENOMIC DNA]</scope>
    <source>
        <strain evidence="10 15">UMNLC6</strain>
    </source>
</reference>
<reference evidence="12 21" key="7">
    <citation type="submission" date="2019-12" db="EMBL/GenBank/DDBJ databases">
        <title>Complete Genome Sequences of Lactobacillus strains, C25 and P38, Isolated from Chicken Cecum.</title>
        <authorList>
            <person name="Hassan H.M."/>
            <person name="Mendoza M."/>
            <person name="Rezvani M."/>
            <person name="Koci M.D."/>
            <person name="Dickey A.N."/>
            <person name="Scholl E.H."/>
        </authorList>
    </citation>
    <scope>NUCLEOTIDE SEQUENCE [LARGE SCALE GENOMIC DNA]</scope>
    <source>
        <strain evidence="12 21">C25</strain>
    </source>
</reference>
<reference evidence="7" key="11">
    <citation type="submission" date="2023-05" db="EMBL/GenBank/DDBJ databases">
        <title>Cataloging the Phylogenetic Diversity of Human Bladder Bacteria.</title>
        <authorList>
            <person name="Du J."/>
        </authorList>
    </citation>
    <scope>NUCLEOTIDE SEQUENCE</scope>
    <source>
        <strain evidence="7">UMB9226</strain>
    </source>
</reference>
<dbReference type="STRING" id="47770.GCA_001567095_01450"/>
<dbReference type="Proteomes" id="UP000295195">
    <property type="component" value="Unassembled WGS sequence"/>
</dbReference>
<evidence type="ECO:0000313" key="15">
    <source>
        <dbReference type="Proteomes" id="UP000198437"/>
    </source>
</evidence>
<dbReference type="AlphaFoldDB" id="A0A135ZGP5"/>
<dbReference type="PANTHER" id="PTHR38781:SF1">
    <property type="entry name" value="ANTITOXIN DINJ-RELATED"/>
    <property type="match status" value="1"/>
</dbReference>
<evidence type="ECO:0000313" key="21">
    <source>
        <dbReference type="Proteomes" id="UP000464915"/>
    </source>
</evidence>
<evidence type="ECO:0000313" key="17">
    <source>
        <dbReference type="Proteomes" id="UP000289808"/>
    </source>
</evidence>
<dbReference type="EMBL" id="WBOB01000015">
    <property type="protein sequence ID" value="KAB1977107.1"/>
    <property type="molecule type" value="Genomic_DNA"/>
</dbReference>
<protein>
    <submittedName>
        <fullName evidence="6">Addiction module antitoxin, RelB/DinJ family</fullName>
    </submittedName>
    <submittedName>
        <fullName evidence="7">Type II toxin-antitoxin system RelB/DinJ family antitoxin</fullName>
    </submittedName>
    <submittedName>
        <fullName evidence="11">Type II toxin-antitoxin system antitoxin, RelB/DinJ family</fullName>
    </submittedName>
</protein>
<evidence type="ECO:0000313" key="18">
    <source>
        <dbReference type="Proteomes" id="UP000295195"/>
    </source>
</evidence>
<dbReference type="EMBL" id="JACCPP010000023">
    <property type="protein sequence ID" value="MBI1708469.1"/>
    <property type="molecule type" value="Genomic_DNA"/>
</dbReference>
<dbReference type="EMBL" id="JAVTXN010000047">
    <property type="protein sequence ID" value="MDT9610130.1"/>
    <property type="molecule type" value="Genomic_DNA"/>
</dbReference>
<keyword evidence="23" id="KW-1185">Reference proteome</keyword>
<evidence type="ECO:0000256" key="1">
    <source>
        <dbReference type="ARBA" id="ARBA00010562"/>
    </source>
</evidence>
<dbReference type="Proteomes" id="UP000430323">
    <property type="component" value="Unassembled WGS sequence"/>
</dbReference>
<evidence type="ECO:0000313" key="14">
    <source>
        <dbReference type="EMBL" id="TDN30642.1"/>
    </source>
</evidence>
<dbReference type="InterPro" id="IPR007337">
    <property type="entry name" value="RelB/DinJ"/>
</dbReference>
<dbReference type="Proteomes" id="UP000289808">
    <property type="component" value="Unassembled WGS sequence"/>
</dbReference>
<evidence type="ECO:0000313" key="22">
    <source>
        <dbReference type="Proteomes" id="UP001230300"/>
    </source>
</evidence>
<reference evidence="8" key="12">
    <citation type="submission" date="2023-08" db="EMBL/GenBank/DDBJ databases">
        <title>Lactobacillus from the Female Urinary Tract.</title>
        <authorList>
            <person name="Stegman N."/>
            <person name="Jackson B."/>
            <person name="Steiling M."/>
            <person name="Sedano C."/>
            <person name="Wolfe A."/>
            <person name="Putonti C."/>
        </authorList>
    </citation>
    <scope>NUCLEOTIDE SEQUENCE</scope>
    <source>
        <strain evidence="8">UMB5661</strain>
    </source>
</reference>
<organism evidence="7 22">
    <name type="scientific">Lactobacillus crispatus</name>
    <dbReference type="NCBI Taxonomy" id="47770"/>
    <lineage>
        <taxon>Bacteria</taxon>
        <taxon>Bacillati</taxon>
        <taxon>Bacillota</taxon>
        <taxon>Bacilli</taxon>
        <taxon>Lactobacillales</taxon>
        <taxon>Lactobacillaceae</taxon>
        <taxon>Lactobacillus</taxon>
    </lineage>
</organism>
<reference evidence="3" key="9">
    <citation type="journal article" date="2021" name="PeerJ">
        <title>Extensive microbial diversity within the chicken gut microbiome revealed by metagenomics and culture.</title>
        <authorList>
            <person name="Gilroy R."/>
            <person name="Ravi A."/>
            <person name="Getino M."/>
            <person name="Pursley I."/>
            <person name="Horton D.L."/>
            <person name="Alikhan N.F."/>
            <person name="Baker D."/>
            <person name="Gharbi K."/>
            <person name="Hall N."/>
            <person name="Watson M."/>
            <person name="Adriaenssens E.M."/>
            <person name="Foster-Nyarko E."/>
            <person name="Jarju S."/>
            <person name="Secka A."/>
            <person name="Antonio M."/>
            <person name="Oren A."/>
            <person name="Chaudhuri R.R."/>
            <person name="La Ragione R."/>
            <person name="Hildebrand F."/>
            <person name="Pallen M.J."/>
        </authorList>
    </citation>
    <scope>NUCLEOTIDE SEQUENCE</scope>
    <source>
        <strain evidence="3">CHK194-22301</strain>
    </source>
</reference>
<comment type="similarity">
    <text evidence="1">Belongs to the RelB/DinJ antitoxin family.</text>
</comment>
<name>A0A135ZGP5_9LACO</name>
<dbReference type="GO" id="GO:0006351">
    <property type="term" value="P:DNA-templated transcription"/>
    <property type="evidence" value="ECO:0007669"/>
    <property type="project" value="TreeGrafter"/>
</dbReference>
<evidence type="ECO:0000313" key="9">
    <source>
        <dbReference type="EMBL" id="MES5148673.1"/>
    </source>
</evidence>
<keyword evidence="2" id="KW-1277">Toxin-antitoxin system</keyword>